<accession>B7FU27</accession>
<dbReference type="HOGENOM" id="CLU_2019718_0_0_1"/>
<dbReference type="InParanoid" id="B7FU27"/>
<dbReference type="Proteomes" id="UP000000759">
    <property type="component" value="Chromosome 4"/>
</dbReference>
<reference evidence="1 2" key="1">
    <citation type="journal article" date="2008" name="Nature">
        <title>The Phaeodactylum genome reveals the evolutionary history of diatom genomes.</title>
        <authorList>
            <person name="Bowler C."/>
            <person name="Allen A.E."/>
            <person name="Badger J.H."/>
            <person name="Grimwood J."/>
            <person name="Jabbari K."/>
            <person name="Kuo A."/>
            <person name="Maheswari U."/>
            <person name="Martens C."/>
            <person name="Maumus F."/>
            <person name="Otillar R.P."/>
            <person name="Rayko E."/>
            <person name="Salamov A."/>
            <person name="Vandepoele K."/>
            <person name="Beszteri B."/>
            <person name="Gruber A."/>
            <person name="Heijde M."/>
            <person name="Katinka M."/>
            <person name="Mock T."/>
            <person name="Valentin K."/>
            <person name="Verret F."/>
            <person name="Berges J.A."/>
            <person name="Brownlee C."/>
            <person name="Cadoret J.P."/>
            <person name="Chiovitti A."/>
            <person name="Choi C.J."/>
            <person name="Coesel S."/>
            <person name="De Martino A."/>
            <person name="Detter J.C."/>
            <person name="Durkin C."/>
            <person name="Falciatore A."/>
            <person name="Fournet J."/>
            <person name="Haruta M."/>
            <person name="Huysman M.J."/>
            <person name="Jenkins B.D."/>
            <person name="Jiroutova K."/>
            <person name="Jorgensen R.E."/>
            <person name="Joubert Y."/>
            <person name="Kaplan A."/>
            <person name="Kroger N."/>
            <person name="Kroth P.G."/>
            <person name="La Roche J."/>
            <person name="Lindquist E."/>
            <person name="Lommer M."/>
            <person name="Martin-Jezequel V."/>
            <person name="Lopez P.J."/>
            <person name="Lucas S."/>
            <person name="Mangogna M."/>
            <person name="McGinnis K."/>
            <person name="Medlin L.K."/>
            <person name="Montsant A."/>
            <person name="Oudot-Le Secq M.P."/>
            <person name="Napoli C."/>
            <person name="Obornik M."/>
            <person name="Parker M.S."/>
            <person name="Petit J.L."/>
            <person name="Porcel B.M."/>
            <person name="Poulsen N."/>
            <person name="Robison M."/>
            <person name="Rychlewski L."/>
            <person name="Rynearson T.A."/>
            <person name="Schmutz J."/>
            <person name="Shapiro H."/>
            <person name="Siaut M."/>
            <person name="Stanley M."/>
            <person name="Sussman M.R."/>
            <person name="Taylor A.R."/>
            <person name="Vardi A."/>
            <person name="von Dassow P."/>
            <person name="Vyverman W."/>
            <person name="Willis A."/>
            <person name="Wyrwicz L.S."/>
            <person name="Rokhsar D.S."/>
            <person name="Weissenbach J."/>
            <person name="Armbrust E.V."/>
            <person name="Green B.R."/>
            <person name="Van de Peer Y."/>
            <person name="Grigoriev I.V."/>
        </authorList>
    </citation>
    <scope>NUCLEOTIDE SEQUENCE [LARGE SCALE GENOMIC DNA]</scope>
    <source>
        <strain evidence="1 2">CCAP 1055/1</strain>
    </source>
</reference>
<dbReference type="PaxDb" id="2850-Phatr44429"/>
<dbReference type="KEGG" id="pti:PHATRDRAFT_44429"/>
<sequence length="123" mass="13806">MLITIGLELQNSYSSAQKTISYVHIGTLVDSTHRYKHLLAWFSNVLFDKATKAAKATIIWWPQGALLQMFQSAILFFYQNKYVLFHSHEESLGPANAVKCSLLSCKVPTTGKESVANRLTLTL</sequence>
<name>B7FU27_PHATC</name>
<evidence type="ECO:0000313" key="2">
    <source>
        <dbReference type="Proteomes" id="UP000000759"/>
    </source>
</evidence>
<dbReference type="RefSeq" id="XP_002178242.1">
    <property type="nucleotide sequence ID" value="XM_002178206.1"/>
</dbReference>
<keyword evidence="2" id="KW-1185">Reference proteome</keyword>
<evidence type="ECO:0000313" key="1">
    <source>
        <dbReference type="EMBL" id="EEC49907.1"/>
    </source>
</evidence>
<dbReference type="EMBL" id="CM000607">
    <property type="protein sequence ID" value="EEC49907.1"/>
    <property type="molecule type" value="Genomic_DNA"/>
</dbReference>
<organism evidence="1 2">
    <name type="scientific">Phaeodactylum tricornutum (strain CCAP 1055/1)</name>
    <dbReference type="NCBI Taxonomy" id="556484"/>
    <lineage>
        <taxon>Eukaryota</taxon>
        <taxon>Sar</taxon>
        <taxon>Stramenopiles</taxon>
        <taxon>Ochrophyta</taxon>
        <taxon>Bacillariophyta</taxon>
        <taxon>Bacillariophyceae</taxon>
        <taxon>Bacillariophycidae</taxon>
        <taxon>Naviculales</taxon>
        <taxon>Phaeodactylaceae</taxon>
        <taxon>Phaeodactylum</taxon>
    </lineage>
</organism>
<protein>
    <submittedName>
        <fullName evidence="1">Uncharacterized protein</fullName>
    </submittedName>
</protein>
<reference evidence="2" key="2">
    <citation type="submission" date="2008-08" db="EMBL/GenBank/DDBJ databases">
        <authorList>
            <consortium name="Diatom Consortium"/>
            <person name="Grigoriev I."/>
            <person name="Grimwood J."/>
            <person name="Kuo A."/>
            <person name="Otillar R.P."/>
            <person name="Salamov A."/>
            <person name="Detter J.C."/>
            <person name="Lindquist E."/>
            <person name="Shapiro H."/>
            <person name="Lucas S."/>
            <person name="Glavina del Rio T."/>
            <person name="Pitluck S."/>
            <person name="Rokhsar D."/>
            <person name="Bowler C."/>
        </authorList>
    </citation>
    <scope>GENOME REANNOTATION</scope>
    <source>
        <strain evidence="2">CCAP 1055/1</strain>
    </source>
</reference>
<dbReference type="GeneID" id="7197670"/>
<gene>
    <name evidence="1" type="ORF">PHATRDRAFT_44429</name>
</gene>
<dbReference type="AlphaFoldDB" id="B7FU27"/>
<proteinExistence type="predicted"/>